<dbReference type="eggNOG" id="COG1404">
    <property type="taxonomic scope" value="Bacteria"/>
</dbReference>
<name>V6IZ33_9BACL</name>
<dbReference type="Gene3D" id="2.60.40.10">
    <property type="entry name" value="Immunoglobulins"/>
    <property type="match status" value="1"/>
</dbReference>
<dbReference type="Pfam" id="PF17936">
    <property type="entry name" value="Big_6"/>
    <property type="match status" value="1"/>
</dbReference>
<dbReference type="InterPro" id="IPR013783">
    <property type="entry name" value="Ig-like_fold"/>
</dbReference>
<evidence type="ECO:0000313" key="3">
    <source>
        <dbReference type="EMBL" id="EST12690.1"/>
    </source>
</evidence>
<evidence type="ECO:0000256" key="1">
    <source>
        <dbReference type="SAM" id="SignalP"/>
    </source>
</evidence>
<accession>V6IZ33</accession>
<dbReference type="PATRIC" id="fig|1395513.3.peg.1254"/>
<feature type="signal peptide" evidence="1">
    <location>
        <begin position="1"/>
        <end position="26"/>
    </location>
</feature>
<dbReference type="Pfam" id="PF10460">
    <property type="entry name" value="Peptidase_M30"/>
    <property type="match status" value="1"/>
</dbReference>
<dbReference type="AlphaFoldDB" id="V6IZ33"/>
<dbReference type="Proteomes" id="UP000018296">
    <property type="component" value="Unassembled WGS sequence"/>
</dbReference>
<evidence type="ECO:0000313" key="4">
    <source>
        <dbReference type="Proteomes" id="UP000018296"/>
    </source>
</evidence>
<dbReference type="InterPro" id="IPR019501">
    <property type="entry name" value="Peptidase_M30_hyicolysin"/>
</dbReference>
<reference evidence="3 4" key="1">
    <citation type="journal article" date="2013" name="Genome Announc.">
        <title>Genome Sequence of Sporolactobacillus laevolacticus DSM442, an Efficient Polymer-Grade D-Lactate Producer from Agricultural Waste Cottonseed as a Nitrogen Source.</title>
        <authorList>
            <person name="Wang H."/>
            <person name="Wang L."/>
            <person name="Ju J."/>
            <person name="Yu B."/>
            <person name="Ma Y."/>
        </authorList>
    </citation>
    <scope>NUCLEOTIDE SEQUENCE [LARGE SCALE GENOMIC DNA]</scope>
    <source>
        <strain evidence="3 4">DSM 442</strain>
    </source>
</reference>
<dbReference type="STRING" id="1395513.P343_06130"/>
<sequence length="737" mass="80818">MEKIKRFGLILAAVAMTFLIPAGALADTQPVSTENQGLIKQSTDRILVSNESLNGDQAESSGSFSLNNDQYALGKKLNKSSYQLDYVKPFDPEKNRDNLLKNRMMQRSVRFAEKAGDSRNFWVSNLETGNYDQINATLAYSGTHANIWVNNDRISSDDAKKLGEQFDSSIYSSDVNNFGTPSDVDGNGKINIVCYDIQDGFNGSGGYVAGYFDPNDLTDGTDSNHSDILYIDTYPGMGTGSTKDVTEAYPTLAHEFQHLINFNRNVLVEGHSAMDTWIDEGLAMAAEQVYTGVPLEDEIDYYNTDSAISDGQSLLYWDYDGDTLANYALSYLFMEYLRIQCGQGNQIFKNLIDDSNSNYVAVQDLIHQYIDPNLSFSQFMTDFRLALYYNNLTGLYGFHGESGFTNIEQKIYAGSSVNLRGGGAAVMPASSPALPDDTGSDLKYYNLNGNDGPSQIVRPASPHVNPVGNQDTSVTGTAQGSETIAVMSGTQVIGTGETDSNGAFHVDIPLQIAGSTLNVYATDVWGTKSAAASVTVENRTPPAAPNPAPAPITNPVVSSSAPLDVHQIKVTNYRNKSDEIYIKDLSPGDIINIYSSRRQLLVSGTSGGETLTLNVKQLGTKSGKIYLTVTRPSMGPSNETAVSFSGEISETLSRSQIQIRNFRHKRDTITVRRIKKGDYIRIYNAKKKVIAKKHAGHSSITLWFRQLGRHGGHIYVTVTHAHMRESTKRYAGFGRER</sequence>
<gene>
    <name evidence="3" type="ORF">P343_06130</name>
</gene>
<proteinExistence type="predicted"/>
<organism evidence="3 4">
    <name type="scientific">Sporolactobacillus laevolacticus DSM 442</name>
    <dbReference type="NCBI Taxonomy" id="1395513"/>
    <lineage>
        <taxon>Bacteria</taxon>
        <taxon>Bacillati</taxon>
        <taxon>Bacillota</taxon>
        <taxon>Bacilli</taxon>
        <taxon>Bacillales</taxon>
        <taxon>Sporolactobacillaceae</taxon>
        <taxon>Sporolactobacillus</taxon>
    </lineage>
</organism>
<keyword evidence="1" id="KW-0732">Signal</keyword>
<dbReference type="InterPro" id="IPR041498">
    <property type="entry name" value="Big_6"/>
</dbReference>
<keyword evidence="4" id="KW-1185">Reference proteome</keyword>
<feature type="domain" description="Bacterial Ig" evidence="2">
    <location>
        <begin position="459"/>
        <end position="537"/>
    </location>
</feature>
<dbReference type="OrthoDB" id="1495777at2"/>
<protein>
    <submittedName>
        <fullName evidence="3">Peptidase M30, hyicolysin</fullName>
    </submittedName>
</protein>
<comment type="caution">
    <text evidence="3">The sequence shown here is derived from an EMBL/GenBank/DDBJ whole genome shotgun (WGS) entry which is preliminary data.</text>
</comment>
<evidence type="ECO:0000259" key="2">
    <source>
        <dbReference type="Pfam" id="PF17936"/>
    </source>
</evidence>
<dbReference type="EMBL" id="AWTC01000004">
    <property type="protein sequence ID" value="EST12690.1"/>
    <property type="molecule type" value="Genomic_DNA"/>
</dbReference>
<dbReference type="RefSeq" id="WP_023509518.1">
    <property type="nucleotide sequence ID" value="NZ_AWTC01000004.1"/>
</dbReference>
<dbReference type="eggNOG" id="COG0308">
    <property type="taxonomic scope" value="Bacteria"/>
</dbReference>
<feature type="chain" id="PRO_5004746913" evidence="1">
    <location>
        <begin position="27"/>
        <end position="737"/>
    </location>
</feature>